<sequence>QYNLLDRTNDKVLDYARENDIGIATMGSIAGGRLSSPSSVYEGVADASTTAELALRFVLTNTAVGTAMSGMNALEQVEENAATASRDDLLTKDELKKIEGLQRENEKLLDLYCTGCKYCLPCPHGINIPGNFSAMNTLKVHGLADLARRQYKRLKDGKASECAHCGECAGKCPQDIEIEKRLEEAAEALG</sequence>
<accession>X0XWI5</accession>
<dbReference type="AlphaFoldDB" id="X0XWI5"/>
<dbReference type="Gene3D" id="3.20.20.100">
    <property type="entry name" value="NADP-dependent oxidoreductase domain"/>
    <property type="match status" value="1"/>
</dbReference>
<dbReference type="PANTHER" id="PTHR43312:SF1">
    <property type="entry name" value="NADP-DEPENDENT OXIDOREDUCTASE DOMAIN-CONTAINING PROTEIN"/>
    <property type="match status" value="1"/>
</dbReference>
<dbReference type="InterPro" id="IPR053135">
    <property type="entry name" value="AKR2_Oxidoreductase"/>
</dbReference>
<dbReference type="Pfam" id="PF13187">
    <property type="entry name" value="Fer4_9"/>
    <property type="match status" value="1"/>
</dbReference>
<dbReference type="EMBL" id="BARS01048732">
    <property type="protein sequence ID" value="GAG39567.1"/>
    <property type="molecule type" value="Genomic_DNA"/>
</dbReference>
<protein>
    <recommendedName>
        <fullName evidence="1">4Fe-4S ferredoxin-type domain-containing protein</fullName>
    </recommendedName>
</protein>
<dbReference type="PROSITE" id="PS51379">
    <property type="entry name" value="4FE4S_FER_2"/>
    <property type="match status" value="1"/>
</dbReference>
<dbReference type="InterPro" id="IPR036812">
    <property type="entry name" value="NAD(P)_OxRdtase_dom_sf"/>
</dbReference>
<evidence type="ECO:0000259" key="1">
    <source>
        <dbReference type="PROSITE" id="PS51379"/>
    </source>
</evidence>
<reference evidence="2" key="1">
    <citation type="journal article" date="2014" name="Front. Microbiol.">
        <title>High frequency of phylogenetically diverse reductive dehalogenase-homologous genes in deep subseafloor sedimentary metagenomes.</title>
        <authorList>
            <person name="Kawai M."/>
            <person name="Futagami T."/>
            <person name="Toyoda A."/>
            <person name="Takaki Y."/>
            <person name="Nishi S."/>
            <person name="Hori S."/>
            <person name="Arai W."/>
            <person name="Tsubouchi T."/>
            <person name="Morono Y."/>
            <person name="Uchiyama I."/>
            <person name="Ito T."/>
            <person name="Fujiyama A."/>
            <person name="Inagaki F."/>
            <person name="Takami H."/>
        </authorList>
    </citation>
    <scope>NUCLEOTIDE SEQUENCE</scope>
    <source>
        <strain evidence="2">Expedition CK06-06</strain>
    </source>
</reference>
<organism evidence="2">
    <name type="scientific">marine sediment metagenome</name>
    <dbReference type="NCBI Taxonomy" id="412755"/>
    <lineage>
        <taxon>unclassified sequences</taxon>
        <taxon>metagenomes</taxon>
        <taxon>ecological metagenomes</taxon>
    </lineage>
</organism>
<dbReference type="InterPro" id="IPR017900">
    <property type="entry name" value="4Fe4S_Fe_S_CS"/>
</dbReference>
<dbReference type="InterPro" id="IPR017896">
    <property type="entry name" value="4Fe4S_Fe-S-bd"/>
</dbReference>
<gene>
    <name evidence="2" type="ORF">S01H1_72979</name>
</gene>
<comment type="caution">
    <text evidence="2">The sequence shown here is derived from an EMBL/GenBank/DDBJ whole genome shotgun (WGS) entry which is preliminary data.</text>
</comment>
<dbReference type="PROSITE" id="PS00198">
    <property type="entry name" value="4FE4S_FER_1"/>
    <property type="match status" value="1"/>
</dbReference>
<feature type="non-terminal residue" evidence="2">
    <location>
        <position position="1"/>
    </location>
</feature>
<name>X0XWI5_9ZZZZ</name>
<feature type="domain" description="4Fe-4S ferredoxin-type" evidence="1">
    <location>
        <begin position="151"/>
        <end position="181"/>
    </location>
</feature>
<proteinExistence type="predicted"/>
<evidence type="ECO:0000313" key="2">
    <source>
        <dbReference type="EMBL" id="GAG39567.1"/>
    </source>
</evidence>
<dbReference type="PANTHER" id="PTHR43312">
    <property type="entry name" value="D-THREO-ALDOSE 1-DEHYDROGENASE"/>
    <property type="match status" value="1"/>
</dbReference>
<dbReference type="SUPFAM" id="SSF51430">
    <property type="entry name" value="NAD(P)-linked oxidoreductase"/>
    <property type="match status" value="1"/>
</dbReference>